<evidence type="ECO:0000313" key="3">
    <source>
        <dbReference type="Proteomes" id="UP001642409"/>
    </source>
</evidence>
<keyword evidence="1" id="KW-1133">Transmembrane helix</keyword>
<keyword evidence="3" id="KW-1185">Reference proteome</keyword>
<dbReference type="EMBL" id="CAXDID020000036">
    <property type="protein sequence ID" value="CAL5997125.1"/>
    <property type="molecule type" value="Genomic_DNA"/>
</dbReference>
<reference evidence="2 3" key="1">
    <citation type="submission" date="2024-07" db="EMBL/GenBank/DDBJ databases">
        <authorList>
            <person name="Akdeniz Z."/>
        </authorList>
    </citation>
    <scope>NUCLEOTIDE SEQUENCE [LARGE SCALE GENOMIC DNA]</scope>
</reference>
<dbReference type="Proteomes" id="UP001642409">
    <property type="component" value="Unassembled WGS sequence"/>
</dbReference>
<gene>
    <name evidence="2" type="ORF">HINF_LOCUS15091</name>
</gene>
<protein>
    <submittedName>
        <fullName evidence="2">Hypothetical_protein</fullName>
    </submittedName>
</protein>
<accession>A0ABP1HNA2</accession>
<keyword evidence="1" id="KW-0812">Transmembrane</keyword>
<name>A0ABP1HNA2_9EUKA</name>
<evidence type="ECO:0000313" key="2">
    <source>
        <dbReference type="EMBL" id="CAL5997125.1"/>
    </source>
</evidence>
<sequence length="203" mass="22237">MITNYHQSIKIYLQSVISSSFSFVDVVVYYYILNLKWQPNVTSLTNSINTLTVKVNDNLALITSNLATSKQYLETQIINNASTVNTAITSGIAPIRTDLTNVNSALTTLTTKLRNDLNWVNNDLNAKITAVTNNANNAQARINGVVNDIGGLRAVDDSLQAQITAISNRVASVYWRVIQTPTGYYGAMVNTLQLCVNGDCRSV</sequence>
<organism evidence="2 3">
    <name type="scientific">Hexamita inflata</name>
    <dbReference type="NCBI Taxonomy" id="28002"/>
    <lineage>
        <taxon>Eukaryota</taxon>
        <taxon>Metamonada</taxon>
        <taxon>Diplomonadida</taxon>
        <taxon>Hexamitidae</taxon>
        <taxon>Hexamitinae</taxon>
        <taxon>Hexamita</taxon>
    </lineage>
</organism>
<evidence type="ECO:0000256" key="1">
    <source>
        <dbReference type="SAM" id="Phobius"/>
    </source>
</evidence>
<proteinExistence type="predicted"/>
<comment type="caution">
    <text evidence="2">The sequence shown here is derived from an EMBL/GenBank/DDBJ whole genome shotgun (WGS) entry which is preliminary data.</text>
</comment>
<keyword evidence="1" id="KW-0472">Membrane</keyword>
<feature type="transmembrane region" description="Helical" evidence="1">
    <location>
        <begin position="12"/>
        <end position="32"/>
    </location>
</feature>